<gene>
    <name evidence="3" type="ORF">LTR97_009480</name>
</gene>
<evidence type="ECO:0000256" key="2">
    <source>
        <dbReference type="SAM" id="MobiDB-lite"/>
    </source>
</evidence>
<reference evidence="3" key="1">
    <citation type="submission" date="2023-08" db="EMBL/GenBank/DDBJ databases">
        <title>Black Yeasts Isolated from many extreme environments.</title>
        <authorList>
            <person name="Coleine C."/>
            <person name="Stajich J.E."/>
            <person name="Selbmann L."/>
        </authorList>
    </citation>
    <scope>NUCLEOTIDE SEQUENCE</scope>
    <source>
        <strain evidence="3">CCFEE 5810</strain>
    </source>
</reference>
<feature type="region of interest" description="Disordered" evidence="2">
    <location>
        <begin position="1"/>
        <end position="42"/>
    </location>
</feature>
<feature type="coiled-coil region" evidence="1">
    <location>
        <begin position="298"/>
        <end position="325"/>
    </location>
</feature>
<sequence>MPPKAANGKQPAKAAQIAGAKRKSSGSGAAPAPPASDGTARRLTAAEQWVETTQPSLNDRLAIARIEAVGSERANKRVKLNEDGALAQSGPSNSFSAAMDLDKLKDYAKLNQTSLQGITERFDRLRQQVQTLQGSATTVHRLEQTVQGSCDVACRNEQTLRDSAETVMRVEQVMEGISDQQDTDSERMTAMDRNLIKVRETVNEIFAPIYGIRASTFNTEKTATDLETTVTKTNETAWATYTWTKQTDEKMDEVVEKIDELVEKYDLDGFEDMCETVDSINETVGGIEDTVGGIDDAIGTLDESVRDMEERVEAMETRVNAVDMKVDGIKAAIEKADRLATTRFNYLAATLQSLVKLPEADAPVKAGASTRRSQG</sequence>
<organism evidence="3 4">
    <name type="scientific">Elasticomyces elasticus</name>
    <dbReference type="NCBI Taxonomy" id="574655"/>
    <lineage>
        <taxon>Eukaryota</taxon>
        <taxon>Fungi</taxon>
        <taxon>Dikarya</taxon>
        <taxon>Ascomycota</taxon>
        <taxon>Pezizomycotina</taxon>
        <taxon>Dothideomycetes</taxon>
        <taxon>Dothideomycetidae</taxon>
        <taxon>Mycosphaerellales</taxon>
        <taxon>Teratosphaeriaceae</taxon>
        <taxon>Elasticomyces</taxon>
    </lineage>
</organism>
<comment type="caution">
    <text evidence="3">The sequence shown here is derived from an EMBL/GenBank/DDBJ whole genome shotgun (WGS) entry which is preliminary data.</text>
</comment>
<name>A0AAN7W268_9PEZI</name>
<dbReference type="AlphaFoldDB" id="A0AAN7W268"/>
<evidence type="ECO:0000313" key="3">
    <source>
        <dbReference type="EMBL" id="KAK5694889.1"/>
    </source>
</evidence>
<protein>
    <recommendedName>
        <fullName evidence="5">t-SNARE coiled-coil homology domain-containing protein</fullName>
    </recommendedName>
</protein>
<keyword evidence="1" id="KW-0175">Coiled coil</keyword>
<evidence type="ECO:0008006" key="5">
    <source>
        <dbReference type="Google" id="ProtNLM"/>
    </source>
</evidence>
<evidence type="ECO:0000256" key="1">
    <source>
        <dbReference type="SAM" id="Coils"/>
    </source>
</evidence>
<dbReference type="EMBL" id="JAVRQU010000015">
    <property type="protein sequence ID" value="KAK5694889.1"/>
    <property type="molecule type" value="Genomic_DNA"/>
</dbReference>
<accession>A0AAN7W268</accession>
<dbReference type="SUPFAM" id="SSF58104">
    <property type="entry name" value="Methyl-accepting chemotaxis protein (MCP) signaling domain"/>
    <property type="match status" value="1"/>
</dbReference>
<dbReference type="Gene3D" id="1.20.5.340">
    <property type="match status" value="1"/>
</dbReference>
<evidence type="ECO:0000313" key="4">
    <source>
        <dbReference type="Proteomes" id="UP001310594"/>
    </source>
</evidence>
<proteinExistence type="predicted"/>
<dbReference type="Proteomes" id="UP001310594">
    <property type="component" value="Unassembled WGS sequence"/>
</dbReference>